<dbReference type="NCBIfam" id="TIGR02801">
    <property type="entry name" value="tolR"/>
    <property type="match status" value="1"/>
</dbReference>
<dbReference type="GO" id="GO:0022857">
    <property type="term" value="F:transmembrane transporter activity"/>
    <property type="evidence" value="ECO:0007669"/>
    <property type="project" value="InterPro"/>
</dbReference>
<keyword evidence="6 10" id="KW-0812">Transmembrane</keyword>
<evidence type="ECO:0000313" key="12">
    <source>
        <dbReference type="EMBL" id="MBB3996939.1"/>
    </source>
</evidence>
<keyword evidence="10" id="KW-0813">Transport</keyword>
<gene>
    <name evidence="12" type="ORF">GGR04_000760</name>
</gene>
<dbReference type="Pfam" id="PF02472">
    <property type="entry name" value="ExbD"/>
    <property type="match status" value="1"/>
</dbReference>
<keyword evidence="4" id="KW-0997">Cell inner membrane</keyword>
<keyword evidence="9" id="KW-0131">Cell cycle</keyword>
<reference evidence="12 13" key="1">
    <citation type="submission" date="2020-08" db="EMBL/GenBank/DDBJ databases">
        <title>Genomic Encyclopedia of Type Strains, Phase IV (KMG-IV): sequencing the most valuable type-strain genomes for metagenomic binning, comparative biology and taxonomic classification.</title>
        <authorList>
            <person name="Goeker M."/>
        </authorList>
    </citation>
    <scope>NUCLEOTIDE SEQUENCE [LARGE SCALE GENOMIC DNA]</scope>
    <source>
        <strain evidence="12 13">DSM 102238</strain>
    </source>
</reference>
<comment type="subcellular location">
    <subcellularLocation>
        <location evidence="1">Cell membrane</location>
        <topology evidence="1">Single-pass membrane protein</topology>
    </subcellularLocation>
    <subcellularLocation>
        <location evidence="10">Cell membrane</location>
        <topology evidence="10">Single-pass type II membrane protein</topology>
    </subcellularLocation>
</comment>
<dbReference type="PANTHER" id="PTHR30558">
    <property type="entry name" value="EXBD MEMBRANE COMPONENT OF PMF-DRIVEN MACROMOLECULE IMPORT SYSTEM"/>
    <property type="match status" value="1"/>
</dbReference>
<dbReference type="Proteomes" id="UP000542776">
    <property type="component" value="Unassembled WGS sequence"/>
</dbReference>
<feature type="compositionally biased region" description="Basic residues" evidence="11">
    <location>
        <begin position="14"/>
        <end position="23"/>
    </location>
</feature>
<keyword evidence="10" id="KW-0653">Protein transport</keyword>
<evidence type="ECO:0000256" key="2">
    <source>
        <dbReference type="ARBA" id="ARBA00005811"/>
    </source>
</evidence>
<dbReference type="RefSeq" id="WP_183197992.1">
    <property type="nucleotide sequence ID" value="NZ_JACIEK010000001.1"/>
</dbReference>
<dbReference type="GO" id="GO:0051301">
    <property type="term" value="P:cell division"/>
    <property type="evidence" value="ECO:0007669"/>
    <property type="project" value="UniProtKB-KW"/>
</dbReference>
<evidence type="ECO:0000256" key="5">
    <source>
        <dbReference type="ARBA" id="ARBA00022618"/>
    </source>
</evidence>
<name>A0A7W6E9U9_9HYPH</name>
<keyword evidence="8" id="KW-0472">Membrane</keyword>
<evidence type="ECO:0000256" key="6">
    <source>
        <dbReference type="ARBA" id="ARBA00022692"/>
    </source>
</evidence>
<evidence type="ECO:0000256" key="8">
    <source>
        <dbReference type="ARBA" id="ARBA00023136"/>
    </source>
</evidence>
<evidence type="ECO:0000256" key="1">
    <source>
        <dbReference type="ARBA" id="ARBA00004162"/>
    </source>
</evidence>
<dbReference type="PANTHER" id="PTHR30558:SF7">
    <property type="entry name" value="TOL-PAL SYSTEM PROTEIN TOLR"/>
    <property type="match status" value="1"/>
</dbReference>
<keyword evidence="5" id="KW-0132">Cell division</keyword>
<sequence>MGMSTGAASSGGGSRRRRGKRRGPMNEINMTPMVDVMLVLLIIFMVSAPMMTVGVPLELPKTAAKSLSAKKQPITISVQAGGEIFLQETPVAEDAIVEQLKAIAEAGYEERIFVRADGNAGYGTVMKVMARISAAGFRNIGLVTAQQTAGS</sequence>
<keyword evidence="7" id="KW-1133">Transmembrane helix</keyword>
<comment type="caution">
    <text evidence="12">The sequence shown here is derived from an EMBL/GenBank/DDBJ whole genome shotgun (WGS) entry which is preliminary data.</text>
</comment>
<dbReference type="GO" id="GO:0015031">
    <property type="term" value="P:protein transport"/>
    <property type="evidence" value="ECO:0007669"/>
    <property type="project" value="UniProtKB-KW"/>
</dbReference>
<evidence type="ECO:0000256" key="4">
    <source>
        <dbReference type="ARBA" id="ARBA00022519"/>
    </source>
</evidence>
<accession>A0A7W6E9U9</accession>
<dbReference type="InterPro" id="IPR003400">
    <property type="entry name" value="ExbD"/>
</dbReference>
<dbReference type="EMBL" id="JACIEK010000001">
    <property type="protein sequence ID" value="MBB3996939.1"/>
    <property type="molecule type" value="Genomic_DNA"/>
</dbReference>
<keyword evidence="3" id="KW-1003">Cell membrane</keyword>
<protein>
    <submittedName>
        <fullName evidence="12">Biopolymer transport protein TolR</fullName>
    </submittedName>
</protein>
<dbReference type="InterPro" id="IPR014168">
    <property type="entry name" value="Tol-Pal_TolR"/>
</dbReference>
<evidence type="ECO:0000256" key="11">
    <source>
        <dbReference type="SAM" id="MobiDB-lite"/>
    </source>
</evidence>
<dbReference type="GO" id="GO:0005886">
    <property type="term" value="C:plasma membrane"/>
    <property type="evidence" value="ECO:0007669"/>
    <property type="project" value="UniProtKB-SubCell"/>
</dbReference>
<dbReference type="AlphaFoldDB" id="A0A7W6E9U9"/>
<feature type="region of interest" description="Disordered" evidence="11">
    <location>
        <begin position="1"/>
        <end position="27"/>
    </location>
</feature>
<keyword evidence="13" id="KW-1185">Reference proteome</keyword>
<organism evidence="12 13">
    <name type="scientific">Aureimonas pseudogalii</name>
    <dbReference type="NCBI Taxonomy" id="1744844"/>
    <lineage>
        <taxon>Bacteria</taxon>
        <taxon>Pseudomonadati</taxon>
        <taxon>Pseudomonadota</taxon>
        <taxon>Alphaproteobacteria</taxon>
        <taxon>Hyphomicrobiales</taxon>
        <taxon>Aurantimonadaceae</taxon>
        <taxon>Aureimonas</taxon>
    </lineage>
</organism>
<dbReference type="Gene3D" id="3.30.420.270">
    <property type="match status" value="1"/>
</dbReference>
<evidence type="ECO:0000256" key="9">
    <source>
        <dbReference type="ARBA" id="ARBA00023306"/>
    </source>
</evidence>
<comment type="similarity">
    <text evidence="2 10">Belongs to the ExbD/TolR family.</text>
</comment>
<evidence type="ECO:0000256" key="10">
    <source>
        <dbReference type="RuleBase" id="RU003879"/>
    </source>
</evidence>
<evidence type="ECO:0000256" key="3">
    <source>
        <dbReference type="ARBA" id="ARBA00022475"/>
    </source>
</evidence>
<proteinExistence type="inferred from homology"/>
<evidence type="ECO:0000313" key="13">
    <source>
        <dbReference type="Proteomes" id="UP000542776"/>
    </source>
</evidence>
<evidence type="ECO:0000256" key="7">
    <source>
        <dbReference type="ARBA" id="ARBA00022989"/>
    </source>
</evidence>